<name>D1C4F9_SPHTD</name>
<dbReference type="InterPro" id="IPR029044">
    <property type="entry name" value="Nucleotide-diphossugar_trans"/>
</dbReference>
<dbReference type="Pfam" id="PF00535">
    <property type="entry name" value="Glycos_transf_2"/>
    <property type="match status" value="1"/>
</dbReference>
<keyword evidence="2" id="KW-0328">Glycosyltransferase</keyword>
<keyword evidence="1" id="KW-1003">Cell membrane</keyword>
<reference evidence="11" key="1">
    <citation type="submission" date="2009-11" db="EMBL/GenBank/DDBJ databases">
        <title>The complete chromosome 1 of Sphaerobacter thermophilus DSM 20745.</title>
        <authorList>
            <person name="Lucas S."/>
            <person name="Copeland A."/>
            <person name="Lapidus A."/>
            <person name="Glavina del Rio T."/>
            <person name="Dalin E."/>
            <person name="Tice H."/>
            <person name="Bruce D."/>
            <person name="Goodwin L."/>
            <person name="Pitluck S."/>
            <person name="Kyrpides N."/>
            <person name="Mavromatis K."/>
            <person name="Ivanova N."/>
            <person name="Mikhailova N."/>
            <person name="LaButti K.M."/>
            <person name="Clum A."/>
            <person name="Sun H.I."/>
            <person name="Brettin T."/>
            <person name="Detter J.C."/>
            <person name="Han C."/>
            <person name="Larimer F."/>
            <person name="Land M."/>
            <person name="Hauser L."/>
            <person name="Markowitz V."/>
            <person name="Cheng J.F."/>
            <person name="Hugenholtz P."/>
            <person name="Woyke T."/>
            <person name="Wu D."/>
            <person name="Steenblock K."/>
            <person name="Schneider S."/>
            <person name="Pukall R."/>
            <person name="Goeker M."/>
            <person name="Klenk H.P."/>
            <person name="Eisen J.A."/>
        </authorList>
    </citation>
    <scope>NUCLEOTIDE SEQUENCE [LARGE SCALE GENOMIC DNA]</scope>
    <source>
        <strain evidence="11">ATCC 49802 / DSM 20745 / S 6022</strain>
    </source>
</reference>
<dbReference type="InterPro" id="IPR001173">
    <property type="entry name" value="Glyco_trans_2-like"/>
</dbReference>
<dbReference type="GO" id="GO:0005886">
    <property type="term" value="C:plasma membrane"/>
    <property type="evidence" value="ECO:0007669"/>
    <property type="project" value="TreeGrafter"/>
</dbReference>
<dbReference type="eggNOG" id="COG0463">
    <property type="taxonomic scope" value="Bacteria"/>
</dbReference>
<keyword evidence="5" id="KW-0448">Lipopolysaccharide biosynthesis</keyword>
<evidence type="ECO:0000256" key="5">
    <source>
        <dbReference type="ARBA" id="ARBA00022985"/>
    </source>
</evidence>
<dbReference type="GO" id="GO:0099621">
    <property type="term" value="F:undecaprenyl-phosphate 4-deoxy-4-formamido-L-arabinose transferase activity"/>
    <property type="evidence" value="ECO:0007669"/>
    <property type="project" value="TreeGrafter"/>
</dbReference>
<keyword evidence="6 8" id="KW-1133">Transmembrane helix</keyword>
<evidence type="ECO:0000259" key="9">
    <source>
        <dbReference type="Pfam" id="PF00535"/>
    </source>
</evidence>
<dbReference type="CAZy" id="GT2">
    <property type="family name" value="Glycosyltransferase Family 2"/>
</dbReference>
<dbReference type="InParanoid" id="D1C4F9"/>
<dbReference type="KEGG" id="sti:Sthe_1692"/>
<dbReference type="RefSeq" id="WP_012872173.1">
    <property type="nucleotide sequence ID" value="NC_013523.1"/>
</dbReference>
<feature type="domain" description="Glycosyltransferase 2-like" evidence="9">
    <location>
        <begin position="7"/>
        <end position="163"/>
    </location>
</feature>
<accession>D1C4F9</accession>
<dbReference type="Proteomes" id="UP000002027">
    <property type="component" value="Chromosome 1"/>
</dbReference>
<evidence type="ECO:0000256" key="7">
    <source>
        <dbReference type="ARBA" id="ARBA00023136"/>
    </source>
</evidence>
<dbReference type="STRING" id="479434.Sthe_1692"/>
<dbReference type="InterPro" id="IPR050256">
    <property type="entry name" value="Glycosyltransferase_2"/>
</dbReference>
<dbReference type="CDD" id="cd04179">
    <property type="entry name" value="DPM_DPG-synthase_like"/>
    <property type="match status" value="1"/>
</dbReference>
<dbReference type="AlphaFoldDB" id="D1C4F9"/>
<dbReference type="OrthoDB" id="9810303at2"/>
<keyword evidence="4 8" id="KW-0812">Transmembrane</keyword>
<evidence type="ECO:0000256" key="6">
    <source>
        <dbReference type="ARBA" id="ARBA00022989"/>
    </source>
</evidence>
<dbReference type="Gene3D" id="3.90.550.10">
    <property type="entry name" value="Spore Coat Polysaccharide Biosynthesis Protein SpsA, Chain A"/>
    <property type="match status" value="1"/>
</dbReference>
<keyword evidence="11" id="KW-1185">Reference proteome</keyword>
<feature type="transmembrane region" description="Helical" evidence="8">
    <location>
        <begin position="248"/>
        <end position="270"/>
    </location>
</feature>
<evidence type="ECO:0000256" key="4">
    <source>
        <dbReference type="ARBA" id="ARBA00022692"/>
    </source>
</evidence>
<evidence type="ECO:0000256" key="1">
    <source>
        <dbReference type="ARBA" id="ARBA00022475"/>
    </source>
</evidence>
<evidence type="ECO:0000256" key="8">
    <source>
        <dbReference type="SAM" id="Phobius"/>
    </source>
</evidence>
<proteinExistence type="predicted"/>
<organism evidence="10 11">
    <name type="scientific">Sphaerobacter thermophilus (strain ATCC 49802 / DSM 20745 / KCCM 41009 / NCIMB 13125 / S 6022)</name>
    <dbReference type="NCBI Taxonomy" id="479434"/>
    <lineage>
        <taxon>Bacteria</taxon>
        <taxon>Pseudomonadati</taxon>
        <taxon>Thermomicrobiota</taxon>
        <taxon>Thermomicrobia</taxon>
        <taxon>Sphaerobacterales</taxon>
        <taxon>Sphaerobacterineae</taxon>
        <taxon>Sphaerobacteraceae</taxon>
        <taxon>Sphaerobacter</taxon>
    </lineage>
</organism>
<dbReference type="PANTHER" id="PTHR48090:SF3">
    <property type="entry name" value="UNDECAPRENYL-PHOSPHATE 4-DEOXY-4-FORMAMIDO-L-ARABINOSE TRANSFERASE"/>
    <property type="match status" value="1"/>
</dbReference>
<gene>
    <name evidence="10" type="ordered locus">Sthe_1692</name>
</gene>
<evidence type="ECO:0000313" key="11">
    <source>
        <dbReference type="Proteomes" id="UP000002027"/>
    </source>
</evidence>
<reference evidence="10 11" key="2">
    <citation type="journal article" date="2010" name="Stand. Genomic Sci.">
        <title>Complete genome sequence of Desulfohalobium retbaense type strain (HR(100)).</title>
        <authorList>
            <person name="Spring S."/>
            <person name="Nolan M."/>
            <person name="Lapidus A."/>
            <person name="Glavina Del Rio T."/>
            <person name="Copeland A."/>
            <person name="Tice H."/>
            <person name="Cheng J.F."/>
            <person name="Lucas S."/>
            <person name="Land M."/>
            <person name="Chen F."/>
            <person name="Bruce D."/>
            <person name="Goodwin L."/>
            <person name="Pitluck S."/>
            <person name="Ivanova N."/>
            <person name="Mavromatis K."/>
            <person name="Mikhailova N."/>
            <person name="Pati A."/>
            <person name="Chen A."/>
            <person name="Palaniappan K."/>
            <person name="Hauser L."/>
            <person name="Chang Y.J."/>
            <person name="Jeffries C.D."/>
            <person name="Munk C."/>
            <person name="Kiss H."/>
            <person name="Chain P."/>
            <person name="Han C."/>
            <person name="Brettin T."/>
            <person name="Detter J.C."/>
            <person name="Schuler E."/>
            <person name="Goker M."/>
            <person name="Rohde M."/>
            <person name="Bristow J."/>
            <person name="Eisen J.A."/>
            <person name="Markowitz V."/>
            <person name="Hugenholtz P."/>
            <person name="Kyrpides N.C."/>
            <person name="Klenk H.P."/>
        </authorList>
    </citation>
    <scope>NUCLEOTIDE SEQUENCE [LARGE SCALE GENOMIC DNA]</scope>
    <source>
        <strain evidence="11">ATCC 49802 / DSM 20745 / S 6022</strain>
    </source>
</reference>
<evidence type="ECO:0000256" key="2">
    <source>
        <dbReference type="ARBA" id="ARBA00022676"/>
    </source>
</evidence>
<dbReference type="GO" id="GO:0009103">
    <property type="term" value="P:lipopolysaccharide biosynthetic process"/>
    <property type="evidence" value="ECO:0007669"/>
    <property type="project" value="UniProtKB-KW"/>
</dbReference>
<dbReference type="PANTHER" id="PTHR48090">
    <property type="entry name" value="UNDECAPRENYL-PHOSPHATE 4-DEOXY-4-FORMAMIDO-L-ARABINOSE TRANSFERASE-RELATED"/>
    <property type="match status" value="1"/>
</dbReference>
<protein>
    <submittedName>
        <fullName evidence="10">Glycosyl transferase family 2</fullName>
    </submittedName>
</protein>
<sequence>MIRGRLSLVLPAHNEVDNLSAVVHRALDVLPQLVEEFQIVIVNDGSRDGTGPLADELAAADERITVVHHPRNRGYGAALTSGFSAATGDYIMFMDSDQQFDIADLSFLTPFIGQYDLVAGYRVNRQDALYRIVYAWIFNVAVRILFGVRLRDVDCAFKVFRADLLRAIDLTSPGALINTEILAKAERAGATWIEVGVNHYPRPAGESSGGSPRVVFRAMKETIALWLRLRDYTPPVGVTSGEPPSHRVANGLAGVVGGIVGALTAVAVMLRRGRR</sequence>
<dbReference type="SUPFAM" id="SSF53448">
    <property type="entry name" value="Nucleotide-diphospho-sugar transferases"/>
    <property type="match status" value="1"/>
</dbReference>
<evidence type="ECO:0000313" key="10">
    <source>
        <dbReference type="EMBL" id="ACZ39126.1"/>
    </source>
</evidence>
<dbReference type="HOGENOM" id="CLU_033536_9_0_0"/>
<keyword evidence="3 10" id="KW-0808">Transferase</keyword>
<keyword evidence="7 8" id="KW-0472">Membrane</keyword>
<dbReference type="EMBL" id="CP001823">
    <property type="protein sequence ID" value="ACZ39126.1"/>
    <property type="molecule type" value="Genomic_DNA"/>
</dbReference>
<evidence type="ECO:0000256" key="3">
    <source>
        <dbReference type="ARBA" id="ARBA00022679"/>
    </source>
</evidence>